<accession>A0A6G0VKI6</accession>
<dbReference type="EMBL" id="VUJU01016336">
    <property type="protein sequence ID" value="KAF0689328.1"/>
    <property type="molecule type" value="Genomic_DNA"/>
</dbReference>
<proteinExistence type="predicted"/>
<keyword evidence="3" id="KW-1185">Reference proteome</keyword>
<gene>
    <name evidence="2" type="ORF">FWK35_00036619</name>
</gene>
<evidence type="ECO:0000256" key="1">
    <source>
        <dbReference type="SAM" id="MobiDB-lite"/>
    </source>
</evidence>
<name>A0A6G0VKI6_APHCR</name>
<dbReference type="AlphaFoldDB" id="A0A6G0VKI6"/>
<evidence type="ECO:0000313" key="3">
    <source>
        <dbReference type="Proteomes" id="UP000478052"/>
    </source>
</evidence>
<feature type="non-terminal residue" evidence="2">
    <location>
        <position position="1"/>
    </location>
</feature>
<protein>
    <submittedName>
        <fullName evidence="2">Transcription factor Adf-1</fullName>
    </submittedName>
</protein>
<dbReference type="OrthoDB" id="6621286at2759"/>
<feature type="compositionally biased region" description="Basic and acidic residues" evidence="1">
    <location>
        <begin position="90"/>
        <end position="103"/>
    </location>
</feature>
<reference evidence="2 3" key="1">
    <citation type="submission" date="2019-08" db="EMBL/GenBank/DDBJ databases">
        <title>Whole genome of Aphis craccivora.</title>
        <authorList>
            <person name="Voronova N.V."/>
            <person name="Shulinski R.S."/>
            <person name="Bandarenka Y.V."/>
            <person name="Zhorov D.G."/>
            <person name="Warner D."/>
        </authorList>
    </citation>
    <scope>NUCLEOTIDE SEQUENCE [LARGE SCALE GENOMIC DNA]</scope>
    <source>
        <strain evidence="2">180601</strain>
        <tissue evidence="2">Whole Body</tissue>
    </source>
</reference>
<sequence>YVQQKKKKQTFGTGSAAKNKPTKWQLADILSFLDVAAYERPSVSNILLNEEDINEDDQCDAANETEIFNDSMLSEKNVEENEPQPSSLMLEHETTKQKLTADSKTNKKVKRRCLVKQFSPELKVKAKLDILRIVSELELKNNHQKDIMPASQVPTRSSTSYEFPKSVHLCPPENRFENSYLGIGDYSTSTSFDSEYTDLSGDYWPQSSNN</sequence>
<organism evidence="2 3">
    <name type="scientific">Aphis craccivora</name>
    <name type="common">Cowpea aphid</name>
    <dbReference type="NCBI Taxonomy" id="307492"/>
    <lineage>
        <taxon>Eukaryota</taxon>
        <taxon>Metazoa</taxon>
        <taxon>Ecdysozoa</taxon>
        <taxon>Arthropoda</taxon>
        <taxon>Hexapoda</taxon>
        <taxon>Insecta</taxon>
        <taxon>Pterygota</taxon>
        <taxon>Neoptera</taxon>
        <taxon>Paraneoptera</taxon>
        <taxon>Hemiptera</taxon>
        <taxon>Sternorrhyncha</taxon>
        <taxon>Aphidomorpha</taxon>
        <taxon>Aphidoidea</taxon>
        <taxon>Aphididae</taxon>
        <taxon>Aphidini</taxon>
        <taxon>Aphis</taxon>
        <taxon>Aphis</taxon>
    </lineage>
</organism>
<comment type="caution">
    <text evidence="2">The sequence shown here is derived from an EMBL/GenBank/DDBJ whole genome shotgun (WGS) entry which is preliminary data.</text>
</comment>
<evidence type="ECO:0000313" key="2">
    <source>
        <dbReference type="EMBL" id="KAF0689328.1"/>
    </source>
</evidence>
<dbReference type="Proteomes" id="UP000478052">
    <property type="component" value="Unassembled WGS sequence"/>
</dbReference>
<feature type="region of interest" description="Disordered" evidence="1">
    <location>
        <begin position="75"/>
        <end position="103"/>
    </location>
</feature>